<evidence type="ECO:0000256" key="4">
    <source>
        <dbReference type="ARBA" id="ARBA00022801"/>
    </source>
</evidence>
<keyword evidence="8" id="KW-0624">Polysaccharide degradation</keyword>
<dbReference type="Proteomes" id="UP000225548">
    <property type="component" value="Unassembled WGS sequence"/>
</dbReference>
<sequence length="1000" mass="104831">MHIAVRQNDELPHQTDPVRDGRPRPVRPVRALLAVTVSCGLALSLTSPAAAAEVTPLGAGGYTTDAVGPLPEGCGDLATNPRQFLTDDAPAGPIPTNDWWSSLVFKKFNCQYSEPLHAHPASYLPGATGLGISYSTTPSISGSAGGVGEYHYVYSEDLVAGVDGLDADVVKVADWSDWTVTPSWSDGTRSLTATIGHGLPITTFRATGGDALLTVASSPDVWLDDGAQVGFTVGGHDYVAYAPPSAGWTVSGQEISSDLAGDDFFSVAVLPTTAQDTDATRLEHAESFGQSAYAEVVGTTADYVYDESDSNVAVTYSYDTEPVYEAQEGTVVALYPHQEQNLVGASLSDESYVSPRGPMHLLVGAESFTTQTTFTGVLPEVPAVATGSGAGLDELNAYLDEVASDPVLILNDDTYWTGKGLGRAARIAEISDQVGRTDVRDTALDQMRDVLTDWLSVGDGESEKLFAYNEAWGTLVGYPGSYGSDTELNDHHFHYGYFIAAAATLAKFDPEWASDGQYGSMVDLLIRDANGYDRSETMFPYLRDFDIYAGHDWASGHGAFWAGNNQESSSEGQNFAGALIQWGDATGNDEVRDAGVYLWTTQASAIQNYWFNESGETFPEDFPHTTVGMVWGDGGSYATWFSAAPEMIQGINMLPLTGNHLYLGTRPDYVLENYAEVVANGGGEPDVWQDILWGFLALGDGDAALAKLQAGAGYGVEEGESRAHTYHWVANLAALGNVDPTVTGDHVLSSVFVKDGARTYVAANSGTSPLDVTFSDGTVLQVGAGQTATSGAHTWSGGAAVGTDPGPDPTDPPTTDPTTDPTVDPTDPPTTDPTVDPTDPPTGGFDGTLYLAAQGALATGPGSAGTVEVSAADGNYDGVPHAAQTFEATGVDGVYDGGTTAFDVAMDSGAHVANAVQLRVSLDLTGDGTWDRVETYRYAATDPVVGYERYTQASGLASSGGAFGDLVDGTVRVEVWSAIGSSPSTLGIGDDSVVVLPFGG</sequence>
<evidence type="ECO:0000256" key="2">
    <source>
        <dbReference type="ARBA" id="ARBA00010730"/>
    </source>
</evidence>
<evidence type="ECO:0000256" key="6">
    <source>
        <dbReference type="ARBA" id="ARBA00023295"/>
    </source>
</evidence>
<comment type="caution">
    <text evidence="11">The sequence shown here is derived from an EMBL/GenBank/DDBJ whole genome shotgun (WGS) entry which is preliminary data.</text>
</comment>
<comment type="catalytic activity">
    <reaction evidence="1">
        <text>Hydrolysis of (1-&gt;3)-beta-D-glucosidic linkages in (1-&gt;3)-beta-D-glucans.</text>
        <dbReference type="EC" id="3.2.1.39"/>
    </reaction>
</comment>
<evidence type="ECO:0000259" key="10">
    <source>
        <dbReference type="Pfam" id="PF17652"/>
    </source>
</evidence>
<keyword evidence="6" id="KW-0326">Glycosidase</keyword>
<feature type="region of interest" description="Disordered" evidence="9">
    <location>
        <begin position="1"/>
        <end position="25"/>
    </location>
</feature>
<dbReference type="GO" id="GO:0000272">
    <property type="term" value="P:polysaccharide catabolic process"/>
    <property type="evidence" value="ECO:0007669"/>
    <property type="project" value="UniProtKB-KW"/>
</dbReference>
<keyword evidence="5" id="KW-0119">Carbohydrate metabolism</keyword>
<keyword evidence="4" id="KW-0378">Hydrolase</keyword>
<feature type="compositionally biased region" description="Low complexity" evidence="9">
    <location>
        <begin position="816"/>
        <end position="825"/>
    </location>
</feature>
<evidence type="ECO:0000256" key="7">
    <source>
        <dbReference type="ARBA" id="ARBA00023316"/>
    </source>
</evidence>
<evidence type="ECO:0000256" key="9">
    <source>
        <dbReference type="SAM" id="MobiDB-lite"/>
    </source>
</evidence>
<protein>
    <recommendedName>
        <fullName evidence="3">glucan endo-1,3-beta-D-glucosidase</fullName>
        <ecNumber evidence="3">3.2.1.39</ecNumber>
    </recommendedName>
</protein>
<dbReference type="EMBL" id="PDJG01000001">
    <property type="protein sequence ID" value="PFG33661.1"/>
    <property type="molecule type" value="Genomic_DNA"/>
</dbReference>
<comment type="similarity">
    <text evidence="2">Belongs to the glycosyl hydrolase 81 family.</text>
</comment>
<dbReference type="PANTHER" id="PTHR31983">
    <property type="entry name" value="ENDO-1,3(4)-BETA-GLUCANASE 1"/>
    <property type="match status" value="1"/>
</dbReference>
<evidence type="ECO:0000256" key="3">
    <source>
        <dbReference type="ARBA" id="ARBA00012780"/>
    </source>
</evidence>
<dbReference type="OrthoDB" id="5480482at2"/>
<dbReference type="EC" id="3.2.1.39" evidence="3"/>
<dbReference type="AlphaFoldDB" id="A0A2A9E528"/>
<evidence type="ECO:0000313" key="11">
    <source>
        <dbReference type="EMBL" id="PFG33661.1"/>
    </source>
</evidence>
<proteinExistence type="inferred from homology"/>
<dbReference type="RefSeq" id="WP_098454843.1">
    <property type="nucleotide sequence ID" value="NZ_PDJG01000001.1"/>
</dbReference>
<dbReference type="GO" id="GO:0071555">
    <property type="term" value="P:cell wall organization"/>
    <property type="evidence" value="ECO:0007669"/>
    <property type="project" value="UniProtKB-KW"/>
</dbReference>
<organism evidence="11 12">
    <name type="scientific">Sanguibacter antarcticus</name>
    <dbReference type="NCBI Taxonomy" id="372484"/>
    <lineage>
        <taxon>Bacteria</taxon>
        <taxon>Bacillati</taxon>
        <taxon>Actinomycetota</taxon>
        <taxon>Actinomycetes</taxon>
        <taxon>Micrococcales</taxon>
        <taxon>Sanguibacteraceae</taxon>
        <taxon>Sanguibacter</taxon>
    </lineage>
</organism>
<feature type="compositionally biased region" description="Basic and acidic residues" evidence="9">
    <location>
        <begin position="7"/>
        <end position="23"/>
    </location>
</feature>
<evidence type="ECO:0000313" key="12">
    <source>
        <dbReference type="Proteomes" id="UP000225548"/>
    </source>
</evidence>
<feature type="compositionally biased region" description="Pro residues" evidence="9">
    <location>
        <begin position="806"/>
        <end position="815"/>
    </location>
</feature>
<dbReference type="PROSITE" id="PS52008">
    <property type="entry name" value="GH81"/>
    <property type="match status" value="1"/>
</dbReference>
<gene>
    <name evidence="11" type="ORF">ATL42_1547</name>
</gene>
<name>A0A2A9E528_9MICO</name>
<dbReference type="InterPro" id="IPR005200">
    <property type="entry name" value="Endo-beta-glucanase"/>
</dbReference>
<evidence type="ECO:0000256" key="5">
    <source>
        <dbReference type="ARBA" id="ARBA00023277"/>
    </source>
</evidence>
<dbReference type="PANTHER" id="PTHR31983:SF0">
    <property type="entry name" value="GLUCAN ENDO-1,3-BETA-D-GLUCOSIDASE 2"/>
    <property type="match status" value="1"/>
</dbReference>
<dbReference type="InterPro" id="IPR040720">
    <property type="entry name" value="GH81_C"/>
</dbReference>
<feature type="compositionally biased region" description="Low complexity" evidence="9">
    <location>
        <begin position="832"/>
        <end position="843"/>
    </location>
</feature>
<reference evidence="11 12" key="1">
    <citation type="submission" date="2017-10" db="EMBL/GenBank/DDBJ databases">
        <title>Sequencing the genomes of 1000 actinobacteria strains.</title>
        <authorList>
            <person name="Klenk H.-P."/>
        </authorList>
    </citation>
    <scope>NUCLEOTIDE SEQUENCE [LARGE SCALE GENOMIC DNA]</scope>
    <source>
        <strain evidence="11 12">DSM 18966</strain>
    </source>
</reference>
<dbReference type="Gene3D" id="2.70.98.30">
    <property type="entry name" value="Golgi alpha-mannosidase II, domain 4"/>
    <property type="match status" value="1"/>
</dbReference>
<dbReference type="GO" id="GO:0042973">
    <property type="term" value="F:glucan endo-1,3-beta-D-glucosidase activity"/>
    <property type="evidence" value="ECO:0007669"/>
    <property type="project" value="UniProtKB-EC"/>
</dbReference>
<keyword evidence="12" id="KW-1185">Reference proteome</keyword>
<accession>A0A2A9E528</accession>
<evidence type="ECO:0000256" key="1">
    <source>
        <dbReference type="ARBA" id="ARBA00000382"/>
    </source>
</evidence>
<dbReference type="Pfam" id="PF17652">
    <property type="entry name" value="Glyco_hydro81C"/>
    <property type="match status" value="1"/>
</dbReference>
<keyword evidence="7" id="KW-0961">Cell wall biogenesis/degradation</keyword>
<feature type="region of interest" description="Disordered" evidence="9">
    <location>
        <begin position="788"/>
        <end position="844"/>
    </location>
</feature>
<dbReference type="GO" id="GO:0052861">
    <property type="term" value="F:endo-1,3(4)-beta-glucanase activity"/>
    <property type="evidence" value="ECO:0007669"/>
    <property type="project" value="InterPro"/>
</dbReference>
<evidence type="ECO:0000256" key="8">
    <source>
        <dbReference type="ARBA" id="ARBA00023326"/>
    </source>
</evidence>
<feature type="domain" description="Glycosyl hydrolase family 81 C-terminal" evidence="10">
    <location>
        <begin position="411"/>
        <end position="723"/>
    </location>
</feature>